<feature type="domain" description="HTH luxR-type" evidence="2">
    <location>
        <begin position="5"/>
        <end position="70"/>
    </location>
</feature>
<name>A0A6M3K9D3_9ZZZZ</name>
<dbReference type="InterPro" id="IPR036388">
    <property type="entry name" value="WH-like_DNA-bd_sf"/>
</dbReference>
<proteinExistence type="predicted"/>
<dbReference type="InterPro" id="IPR039420">
    <property type="entry name" value="WalR-like"/>
</dbReference>
<evidence type="ECO:0000259" key="2">
    <source>
        <dbReference type="PROSITE" id="PS50043"/>
    </source>
</evidence>
<protein>
    <submittedName>
        <fullName evidence="4">Putative LuxR-type DNA-binding HTH domain containing protein</fullName>
    </submittedName>
</protein>
<dbReference type="SMART" id="SM00421">
    <property type="entry name" value="HTH_LUXR"/>
    <property type="match status" value="1"/>
</dbReference>
<dbReference type="PANTHER" id="PTHR43214">
    <property type="entry name" value="TWO-COMPONENT RESPONSE REGULATOR"/>
    <property type="match status" value="1"/>
</dbReference>
<dbReference type="EMBL" id="MT142333">
    <property type="protein sequence ID" value="QJA78375.1"/>
    <property type="molecule type" value="Genomic_DNA"/>
</dbReference>
<evidence type="ECO:0000313" key="4">
    <source>
        <dbReference type="EMBL" id="QJA78375.1"/>
    </source>
</evidence>
<evidence type="ECO:0000313" key="3">
    <source>
        <dbReference type="EMBL" id="QJA59887.1"/>
    </source>
</evidence>
<reference evidence="4" key="1">
    <citation type="submission" date="2020-03" db="EMBL/GenBank/DDBJ databases">
        <title>The deep terrestrial virosphere.</title>
        <authorList>
            <person name="Holmfeldt K."/>
            <person name="Nilsson E."/>
            <person name="Simone D."/>
            <person name="Lopez-Fernandez M."/>
            <person name="Wu X."/>
            <person name="de Brujin I."/>
            <person name="Lundin D."/>
            <person name="Andersson A."/>
            <person name="Bertilsson S."/>
            <person name="Dopson M."/>
        </authorList>
    </citation>
    <scope>NUCLEOTIDE SEQUENCE</scope>
    <source>
        <strain evidence="4">MM415A01080</strain>
        <strain evidence="3">MM415B01222</strain>
    </source>
</reference>
<dbReference type="InterPro" id="IPR000792">
    <property type="entry name" value="Tscrpt_reg_LuxR_C"/>
</dbReference>
<dbReference type="InterPro" id="IPR016032">
    <property type="entry name" value="Sig_transdc_resp-reg_C-effctor"/>
</dbReference>
<dbReference type="EMBL" id="MT141387">
    <property type="protein sequence ID" value="QJA59887.1"/>
    <property type="molecule type" value="Genomic_DNA"/>
</dbReference>
<dbReference type="AlphaFoldDB" id="A0A6M3K9D3"/>
<accession>A0A6M3K9D3</accession>
<dbReference type="SUPFAM" id="SSF46894">
    <property type="entry name" value="C-terminal effector domain of the bipartite response regulators"/>
    <property type="match status" value="1"/>
</dbReference>
<dbReference type="Gene3D" id="1.10.10.10">
    <property type="entry name" value="Winged helix-like DNA-binding domain superfamily/Winged helix DNA-binding domain"/>
    <property type="match status" value="1"/>
</dbReference>
<dbReference type="GO" id="GO:0003677">
    <property type="term" value="F:DNA binding"/>
    <property type="evidence" value="ECO:0007669"/>
    <property type="project" value="UniProtKB-KW"/>
</dbReference>
<evidence type="ECO:0000256" key="1">
    <source>
        <dbReference type="ARBA" id="ARBA00023125"/>
    </source>
</evidence>
<gene>
    <name evidence="4" type="ORF">MM415A01080_0022</name>
    <name evidence="3" type="ORF">MM415B01222_0033</name>
</gene>
<dbReference type="PANTHER" id="PTHR43214:SF43">
    <property type="entry name" value="TWO-COMPONENT RESPONSE REGULATOR"/>
    <property type="match status" value="1"/>
</dbReference>
<dbReference type="GO" id="GO:0006355">
    <property type="term" value="P:regulation of DNA-templated transcription"/>
    <property type="evidence" value="ECO:0007669"/>
    <property type="project" value="InterPro"/>
</dbReference>
<keyword evidence="1 4" id="KW-0238">DNA-binding</keyword>
<dbReference type="PROSITE" id="PS50043">
    <property type="entry name" value="HTH_LUXR_2"/>
    <property type="match status" value="1"/>
</dbReference>
<sequence length="71" mass="8340">MRKLNLPPTPQLQPCKRRILELLVQCYSNEDIADTLDLALSTVKNYNGMIYRTMGFRHRCDAVAWAWKNQE</sequence>
<organism evidence="4">
    <name type="scientific">viral metagenome</name>
    <dbReference type="NCBI Taxonomy" id="1070528"/>
    <lineage>
        <taxon>unclassified sequences</taxon>
        <taxon>metagenomes</taxon>
        <taxon>organismal metagenomes</taxon>
    </lineage>
</organism>
<dbReference type="Pfam" id="PF00196">
    <property type="entry name" value="GerE"/>
    <property type="match status" value="1"/>
</dbReference>